<keyword evidence="5" id="KW-1185">Reference proteome</keyword>
<evidence type="ECO:0000256" key="1">
    <source>
        <dbReference type="SAM" id="MobiDB-lite"/>
    </source>
</evidence>
<dbReference type="InterPro" id="IPR045597">
    <property type="entry name" value="DUF6458"/>
</dbReference>
<reference evidence="5" key="1">
    <citation type="submission" date="2017-08" db="EMBL/GenBank/DDBJ databases">
        <authorList>
            <person name="Varghese N."/>
            <person name="Submissions S."/>
        </authorList>
    </citation>
    <scope>NUCLEOTIDE SEQUENCE [LARGE SCALE GENOMIC DNA]</scope>
    <source>
        <strain evidence="5">USBA17B2</strain>
    </source>
</reference>
<keyword evidence="2" id="KW-0472">Membrane</keyword>
<organism evidence="4 5">
    <name type="scientific">Ornithinimicrobium cerasi</name>
    <dbReference type="NCBI Taxonomy" id="2248773"/>
    <lineage>
        <taxon>Bacteria</taxon>
        <taxon>Bacillati</taxon>
        <taxon>Actinomycetota</taxon>
        <taxon>Actinomycetes</taxon>
        <taxon>Micrococcales</taxon>
        <taxon>Ornithinimicrobiaceae</taxon>
        <taxon>Ornithinimicrobium</taxon>
    </lineage>
</organism>
<dbReference type="Pfam" id="PF20059">
    <property type="entry name" value="DUF6458"/>
    <property type="match status" value="1"/>
</dbReference>
<dbReference type="RefSeq" id="WP_097188716.1">
    <property type="nucleotide sequence ID" value="NZ_OBQK01000009.1"/>
</dbReference>
<evidence type="ECO:0000259" key="3">
    <source>
        <dbReference type="Pfam" id="PF20059"/>
    </source>
</evidence>
<sequence>MGLGLGILLLVVGAILAFAVEYNMSGIELSTIGYILMAAGVLTLLLGLVMNTQRTNTSHKEVVDRHTDADVRRRETDI</sequence>
<dbReference type="Proteomes" id="UP000219688">
    <property type="component" value="Unassembled WGS sequence"/>
</dbReference>
<protein>
    <recommendedName>
        <fullName evidence="3">DUF6458 domain-containing protein</fullName>
    </recommendedName>
</protein>
<evidence type="ECO:0000313" key="5">
    <source>
        <dbReference type="Proteomes" id="UP000219688"/>
    </source>
</evidence>
<proteinExistence type="predicted"/>
<dbReference type="AlphaFoldDB" id="A0A285VUD2"/>
<keyword evidence="2" id="KW-1133">Transmembrane helix</keyword>
<feature type="domain" description="DUF6458" evidence="3">
    <location>
        <begin position="1"/>
        <end position="74"/>
    </location>
</feature>
<keyword evidence="2" id="KW-0812">Transmembrane</keyword>
<evidence type="ECO:0000313" key="4">
    <source>
        <dbReference type="EMBL" id="SOC56836.1"/>
    </source>
</evidence>
<name>A0A285VUD2_9MICO</name>
<feature type="transmembrane region" description="Helical" evidence="2">
    <location>
        <begin position="29"/>
        <end position="50"/>
    </location>
</feature>
<evidence type="ECO:0000256" key="2">
    <source>
        <dbReference type="SAM" id="Phobius"/>
    </source>
</evidence>
<feature type="region of interest" description="Disordered" evidence="1">
    <location>
        <begin position="59"/>
        <end position="78"/>
    </location>
</feature>
<dbReference type="EMBL" id="OBQK01000009">
    <property type="protein sequence ID" value="SOC56836.1"/>
    <property type="molecule type" value="Genomic_DNA"/>
</dbReference>
<gene>
    <name evidence="4" type="ORF">SAMN05421879_10945</name>
</gene>
<accession>A0A285VUD2</accession>